<feature type="transmembrane region" description="Helical" evidence="1">
    <location>
        <begin position="188"/>
        <end position="208"/>
    </location>
</feature>
<keyword evidence="2" id="KW-0547">Nucleotide-binding</keyword>
<sequence>MWRALIRVSLRSHFRISVLRDRYLVRKERLWEPLLTLLFLLCLFPFGSFLLLFYKGVYEGLKWAGQADAFPVLTAAAGLVGVFIFGFFQIIGTLYFAKDGEDPLPLPVTPAQVFGARMIGVWIGEVLLLTLLFFPGMLVYGWSEGLGFPYYATLIPTMVILPLFPLSLAAVLAMGMMRVTNLRRSRSYLRAIGPFLGILLMLGFQVWFRGGWMERMGDTKALGSWLTAGGLTETISHWLPPAVWVADLLRFPIIGGGGVAWMLFLGVSLLSAVGAVKLADGLYYKGLLGGTGGMGAKRPRADWRETVGKEGGPLGAMFRKEWRILFRTPAFLLQATLGVLVFPLMMFVPIWVGGDGPQDVADLQSLPFMEELLIWGGVGAIAFLTGMNGVSVSGISREGKQFALSKSLPASPGQQVLAKWLLSMVFTLFVIGVVVVMQMLVGGGAWVLLWTFLLGSAAGAGMAGTGIAINLMFPRLDWNTPQEAIRGGPNGLLIMMIQMVVAGLVTLIVFLMKWIHLPGSLIYGTILLLFLAGDYALYRGLGMLAGERYRKIEI</sequence>
<keyword evidence="1" id="KW-0472">Membrane</keyword>
<reference evidence="3" key="1">
    <citation type="submission" date="2017-01" db="EMBL/GenBank/DDBJ databases">
        <authorList>
            <person name="Varghese N."/>
            <person name="Submissions S."/>
        </authorList>
    </citation>
    <scope>NUCLEOTIDE SEQUENCE [LARGE SCALE GENOMIC DNA]</scope>
    <source>
        <strain evidence="3">DSM 45196</strain>
    </source>
</reference>
<dbReference type="InterPro" id="IPR031599">
    <property type="entry name" value="ABC_tran_2"/>
</dbReference>
<feature type="transmembrane region" description="Helical" evidence="1">
    <location>
        <begin position="148"/>
        <end position="176"/>
    </location>
</feature>
<dbReference type="AlphaFoldDB" id="A0A1N7PLT3"/>
<feature type="transmembrane region" description="Helical" evidence="1">
    <location>
        <begin position="416"/>
        <end position="441"/>
    </location>
</feature>
<feature type="transmembrane region" description="Helical" evidence="1">
    <location>
        <begin position="253"/>
        <end position="276"/>
    </location>
</feature>
<keyword evidence="1" id="KW-1133">Transmembrane helix</keyword>
<feature type="transmembrane region" description="Helical" evidence="1">
    <location>
        <begin position="521"/>
        <end position="541"/>
    </location>
</feature>
<evidence type="ECO:0000256" key="1">
    <source>
        <dbReference type="SAM" id="Phobius"/>
    </source>
</evidence>
<feature type="transmembrane region" description="Helical" evidence="1">
    <location>
        <begin position="447"/>
        <end position="471"/>
    </location>
</feature>
<accession>A0A1N7PLT3</accession>
<feature type="transmembrane region" description="Helical" evidence="1">
    <location>
        <begin position="372"/>
        <end position="395"/>
    </location>
</feature>
<feature type="transmembrane region" description="Helical" evidence="1">
    <location>
        <begin position="330"/>
        <end position="352"/>
    </location>
</feature>
<protein>
    <submittedName>
        <fullName evidence="2">Putative ATP-binding cassette</fullName>
    </submittedName>
</protein>
<dbReference type="Pfam" id="PF16949">
    <property type="entry name" value="ABC_tran_2"/>
    <property type="match status" value="1"/>
</dbReference>
<gene>
    <name evidence="2" type="ORF">SAMN05421790_11343</name>
</gene>
<feature type="transmembrane region" description="Helical" evidence="1">
    <location>
        <begin position="30"/>
        <end position="54"/>
    </location>
</feature>
<evidence type="ECO:0000313" key="2">
    <source>
        <dbReference type="EMBL" id="SIT11541.1"/>
    </source>
</evidence>
<feature type="transmembrane region" description="Helical" evidence="1">
    <location>
        <begin position="492"/>
        <end position="515"/>
    </location>
</feature>
<keyword evidence="1" id="KW-0812">Transmembrane</keyword>
<dbReference type="GO" id="GO:0005524">
    <property type="term" value="F:ATP binding"/>
    <property type="evidence" value="ECO:0007669"/>
    <property type="project" value="UniProtKB-KW"/>
</dbReference>
<evidence type="ECO:0000313" key="3">
    <source>
        <dbReference type="Proteomes" id="UP000186795"/>
    </source>
</evidence>
<name>A0A1N7PLT3_9BACL</name>
<dbReference type="Proteomes" id="UP000186795">
    <property type="component" value="Unassembled WGS sequence"/>
</dbReference>
<feature type="transmembrane region" description="Helical" evidence="1">
    <location>
        <begin position="118"/>
        <end position="142"/>
    </location>
</feature>
<keyword evidence="3" id="KW-1185">Reference proteome</keyword>
<feature type="transmembrane region" description="Helical" evidence="1">
    <location>
        <begin position="74"/>
        <end position="97"/>
    </location>
</feature>
<organism evidence="2 3">
    <name type="scientific">Kroppenstedtia eburnea</name>
    <dbReference type="NCBI Taxonomy" id="714067"/>
    <lineage>
        <taxon>Bacteria</taxon>
        <taxon>Bacillati</taxon>
        <taxon>Bacillota</taxon>
        <taxon>Bacilli</taxon>
        <taxon>Bacillales</taxon>
        <taxon>Thermoactinomycetaceae</taxon>
        <taxon>Kroppenstedtia</taxon>
    </lineage>
</organism>
<dbReference type="EMBL" id="FTOD01000013">
    <property type="protein sequence ID" value="SIT11541.1"/>
    <property type="molecule type" value="Genomic_DNA"/>
</dbReference>
<proteinExistence type="predicted"/>
<keyword evidence="2" id="KW-0067">ATP-binding</keyword>